<reference evidence="8 9" key="1">
    <citation type="submission" date="2024-09" db="EMBL/GenBank/DDBJ databases">
        <authorList>
            <person name="Lee S.D."/>
        </authorList>
    </citation>
    <scope>NUCLEOTIDE SEQUENCE [LARGE SCALE GENOMIC DNA]</scope>
    <source>
        <strain evidence="8 9">N8-3</strain>
    </source>
</reference>
<dbReference type="InterPro" id="IPR036878">
    <property type="entry name" value="Glu_permease_IIB"/>
</dbReference>
<proteinExistence type="predicted"/>
<feature type="active site" description="Phosphocysteine intermediate; for EIIB activity" evidence="6">
    <location>
        <position position="35"/>
    </location>
</feature>
<dbReference type="PANTHER" id="PTHR30175">
    <property type="entry name" value="PHOSPHOTRANSFERASE SYSTEM TRANSPORT PROTEIN"/>
    <property type="match status" value="1"/>
</dbReference>
<dbReference type="SUPFAM" id="SSF55604">
    <property type="entry name" value="Glucose permease domain IIB"/>
    <property type="match status" value="1"/>
</dbReference>
<dbReference type="PROSITE" id="PS51098">
    <property type="entry name" value="PTS_EIIB_TYPE_1"/>
    <property type="match status" value="1"/>
</dbReference>
<dbReference type="CDD" id="cd00212">
    <property type="entry name" value="PTS_IIB_glc"/>
    <property type="match status" value="1"/>
</dbReference>
<evidence type="ECO:0000256" key="2">
    <source>
        <dbReference type="ARBA" id="ARBA00022597"/>
    </source>
</evidence>
<protein>
    <submittedName>
        <fullName evidence="8">PTS glucose/sucrose transporter subunit IIB</fullName>
    </submittedName>
</protein>
<dbReference type="InterPro" id="IPR001996">
    <property type="entry name" value="PTS_IIB_1"/>
</dbReference>
<keyword evidence="3" id="KW-0808">Transferase</keyword>
<evidence type="ECO:0000256" key="5">
    <source>
        <dbReference type="ARBA" id="ARBA00022777"/>
    </source>
</evidence>
<comment type="caution">
    <text evidence="8">The sequence shown here is derived from an EMBL/GenBank/DDBJ whole genome shotgun (WGS) entry which is preliminary data.</text>
</comment>
<gene>
    <name evidence="8" type="ORF">ACEZDE_19230</name>
</gene>
<dbReference type="PROSITE" id="PS01035">
    <property type="entry name" value="PTS_EIIB_TYPE_1_CYS"/>
    <property type="match status" value="1"/>
</dbReference>
<dbReference type="InterPro" id="IPR018113">
    <property type="entry name" value="PTrfase_EIIB_Cys"/>
</dbReference>
<keyword evidence="2" id="KW-0762">Sugar transport</keyword>
<keyword evidence="5" id="KW-0418">Kinase</keyword>
<keyword evidence="9" id="KW-1185">Reference proteome</keyword>
<evidence type="ECO:0000256" key="6">
    <source>
        <dbReference type="PROSITE-ProRule" id="PRU00421"/>
    </source>
</evidence>
<evidence type="ECO:0000256" key="4">
    <source>
        <dbReference type="ARBA" id="ARBA00022683"/>
    </source>
</evidence>
<name>A0ABV6VYA8_9ACTN</name>
<dbReference type="PANTHER" id="PTHR30175:SF1">
    <property type="entry name" value="PTS SYSTEM ARBUTIN-, CELLOBIOSE-, AND SALICIN-SPECIFIC EIIBC COMPONENT-RELATED"/>
    <property type="match status" value="1"/>
</dbReference>
<dbReference type="Proteomes" id="UP001592531">
    <property type="component" value="Unassembled WGS sequence"/>
</dbReference>
<evidence type="ECO:0000259" key="7">
    <source>
        <dbReference type="PROSITE" id="PS51098"/>
    </source>
</evidence>
<sequence>MNPAESESADRYTATAAVLLTLLGGRDNITSLNHCVTRLRLTLADRSQVDGDALRDHPAVLGLLERDTFQIVVGPAAVASLASALLTLLA</sequence>
<evidence type="ECO:0000256" key="1">
    <source>
        <dbReference type="ARBA" id="ARBA00022448"/>
    </source>
</evidence>
<evidence type="ECO:0000313" key="9">
    <source>
        <dbReference type="Proteomes" id="UP001592531"/>
    </source>
</evidence>
<dbReference type="Pfam" id="PF00367">
    <property type="entry name" value="PTS_EIIB"/>
    <property type="match status" value="1"/>
</dbReference>
<evidence type="ECO:0000256" key="3">
    <source>
        <dbReference type="ARBA" id="ARBA00022679"/>
    </source>
</evidence>
<dbReference type="InterPro" id="IPR050558">
    <property type="entry name" value="PTS_Sugar-Specific_Components"/>
</dbReference>
<dbReference type="RefSeq" id="WP_380537545.1">
    <property type="nucleotide sequence ID" value="NZ_JBHFAB010000013.1"/>
</dbReference>
<evidence type="ECO:0000313" key="8">
    <source>
        <dbReference type="EMBL" id="MFC1418749.1"/>
    </source>
</evidence>
<feature type="domain" description="PTS EIIB type-1" evidence="7">
    <location>
        <begin position="13"/>
        <end position="90"/>
    </location>
</feature>
<accession>A0ABV6VYA8</accession>
<keyword evidence="4" id="KW-0598">Phosphotransferase system</keyword>
<dbReference type="Gene3D" id="3.30.1360.60">
    <property type="entry name" value="Glucose permease domain IIB"/>
    <property type="match status" value="1"/>
</dbReference>
<keyword evidence="1" id="KW-0813">Transport</keyword>
<organism evidence="8 9">
    <name type="scientific">Streptacidiphilus cavernicola</name>
    <dbReference type="NCBI Taxonomy" id="3342716"/>
    <lineage>
        <taxon>Bacteria</taxon>
        <taxon>Bacillati</taxon>
        <taxon>Actinomycetota</taxon>
        <taxon>Actinomycetes</taxon>
        <taxon>Kitasatosporales</taxon>
        <taxon>Streptomycetaceae</taxon>
        <taxon>Streptacidiphilus</taxon>
    </lineage>
</organism>
<dbReference type="EMBL" id="JBHFAB010000013">
    <property type="protein sequence ID" value="MFC1418749.1"/>
    <property type="molecule type" value="Genomic_DNA"/>
</dbReference>